<dbReference type="EMBL" id="BSSD01000002">
    <property type="protein sequence ID" value="GLW91067.1"/>
    <property type="molecule type" value="Genomic_DNA"/>
</dbReference>
<gene>
    <name evidence="7" type="primary">htrB</name>
    <name evidence="7" type="ORF">Aglo03_18830</name>
</gene>
<dbReference type="GO" id="GO:0016746">
    <property type="term" value="F:acyltransferase activity"/>
    <property type="evidence" value="ECO:0007669"/>
    <property type="project" value="UniProtKB-KW"/>
</dbReference>
<dbReference type="GO" id="GO:0009247">
    <property type="term" value="P:glycolipid biosynthetic process"/>
    <property type="evidence" value="ECO:0007669"/>
    <property type="project" value="UniProtKB-ARBA"/>
</dbReference>
<evidence type="ECO:0000256" key="3">
    <source>
        <dbReference type="ARBA" id="ARBA00022519"/>
    </source>
</evidence>
<dbReference type="Pfam" id="PF03279">
    <property type="entry name" value="Lip_A_acyltrans"/>
    <property type="match status" value="1"/>
</dbReference>
<organism evidence="7 8">
    <name type="scientific">Actinokineospora globicatena</name>
    <dbReference type="NCBI Taxonomy" id="103729"/>
    <lineage>
        <taxon>Bacteria</taxon>
        <taxon>Bacillati</taxon>
        <taxon>Actinomycetota</taxon>
        <taxon>Actinomycetes</taxon>
        <taxon>Pseudonocardiales</taxon>
        <taxon>Pseudonocardiaceae</taxon>
        <taxon>Actinokineospora</taxon>
    </lineage>
</organism>
<evidence type="ECO:0000256" key="2">
    <source>
        <dbReference type="ARBA" id="ARBA00022475"/>
    </source>
</evidence>
<dbReference type="GO" id="GO:0005886">
    <property type="term" value="C:plasma membrane"/>
    <property type="evidence" value="ECO:0007669"/>
    <property type="project" value="UniProtKB-SubCell"/>
</dbReference>
<evidence type="ECO:0000256" key="5">
    <source>
        <dbReference type="ARBA" id="ARBA00023136"/>
    </source>
</evidence>
<comment type="subcellular location">
    <subcellularLocation>
        <location evidence="1">Cell inner membrane</location>
    </subcellularLocation>
</comment>
<evidence type="ECO:0000256" key="6">
    <source>
        <dbReference type="ARBA" id="ARBA00023315"/>
    </source>
</evidence>
<dbReference type="RefSeq" id="WP_253838888.1">
    <property type="nucleotide sequence ID" value="NZ_BAAAVC010000003.1"/>
</dbReference>
<dbReference type="CDD" id="cd07984">
    <property type="entry name" value="LPLAT_LABLAT-like"/>
    <property type="match status" value="1"/>
</dbReference>
<dbReference type="PANTHER" id="PTHR30606">
    <property type="entry name" value="LIPID A BIOSYNTHESIS LAUROYL ACYLTRANSFERASE"/>
    <property type="match status" value="1"/>
</dbReference>
<evidence type="ECO:0000313" key="8">
    <source>
        <dbReference type="Proteomes" id="UP001165042"/>
    </source>
</evidence>
<keyword evidence="4" id="KW-0808">Transferase</keyword>
<keyword evidence="3" id="KW-0997">Cell inner membrane</keyword>
<dbReference type="InterPro" id="IPR004960">
    <property type="entry name" value="LipA_acyltrans"/>
</dbReference>
<dbReference type="Proteomes" id="UP001165042">
    <property type="component" value="Unassembled WGS sequence"/>
</dbReference>
<accession>A0A9W6V765</accession>
<reference evidence="7" key="1">
    <citation type="submission" date="2023-02" db="EMBL/GenBank/DDBJ databases">
        <title>Actinokineospora globicatena NBRC 15670.</title>
        <authorList>
            <person name="Ichikawa N."/>
            <person name="Sato H."/>
            <person name="Tonouchi N."/>
        </authorList>
    </citation>
    <scope>NUCLEOTIDE SEQUENCE</scope>
    <source>
        <strain evidence="7">NBRC 15670</strain>
    </source>
</reference>
<evidence type="ECO:0000256" key="4">
    <source>
        <dbReference type="ARBA" id="ARBA00022679"/>
    </source>
</evidence>
<keyword evidence="5" id="KW-0472">Membrane</keyword>
<proteinExistence type="predicted"/>
<keyword evidence="8" id="KW-1185">Reference proteome</keyword>
<protein>
    <submittedName>
        <fullName evidence="7">Lipid A biosynthesis lauroyl acyltransferase</fullName>
    </submittedName>
</protein>
<keyword evidence="2" id="KW-1003">Cell membrane</keyword>
<dbReference type="NCBIfam" id="NF005919">
    <property type="entry name" value="PRK07920.1"/>
    <property type="match status" value="1"/>
</dbReference>
<dbReference type="AlphaFoldDB" id="A0A9W6V765"/>
<keyword evidence="6 7" id="KW-0012">Acyltransferase</keyword>
<evidence type="ECO:0000256" key="1">
    <source>
        <dbReference type="ARBA" id="ARBA00004533"/>
    </source>
</evidence>
<sequence length="311" mass="33840">MSWGERLTAAGYGAGWRLVRTLPEGTAAALFQGGADLAARRAGPGARQLRANLARVVPKAGPSELDDLVRQALRSYARYWREAFRLPSMDLDAVHAEIGATMTGNEYITAALAEGNGAVLALTHSGNWDAAGVWMAREHGRFTTVAERLKPESLYERFVAYRESLGFEIIPATGGDKNPAVVLAERLRQNKLICLVADRDLTPAGLPVNFFGAKTRMPSGPAYLAARTGAALIPAGCWFTDHGWGLRLHPPIKVDGVRGVRVATQALADVFAADIAAHPADWHMLQKLWIDDLTEQRQRELATGEEPRGRR</sequence>
<comment type="caution">
    <text evidence="7">The sequence shown here is derived from an EMBL/GenBank/DDBJ whole genome shotgun (WGS) entry which is preliminary data.</text>
</comment>
<dbReference type="PANTHER" id="PTHR30606:SF10">
    <property type="entry name" value="PHOSPHATIDYLINOSITOL MANNOSIDE ACYLTRANSFERASE"/>
    <property type="match status" value="1"/>
</dbReference>
<name>A0A9W6V765_9PSEU</name>
<evidence type="ECO:0000313" key="7">
    <source>
        <dbReference type="EMBL" id="GLW91067.1"/>
    </source>
</evidence>